<accession>A0A1V1P4S8</accession>
<comment type="caution">
    <text evidence="1">The sequence shown here is derived from an EMBL/GenBank/DDBJ whole genome shotgun (WGS) entry which is preliminary data.</text>
</comment>
<evidence type="ECO:0000313" key="2">
    <source>
        <dbReference type="Proteomes" id="UP000189670"/>
    </source>
</evidence>
<name>A0A1V1P4S8_9BACT</name>
<gene>
    <name evidence="1" type="ORF">OMM_09288</name>
</gene>
<reference evidence="2" key="1">
    <citation type="submission" date="2012-11" db="EMBL/GenBank/DDBJ databases">
        <authorList>
            <person name="Lucero-Rivera Y.E."/>
            <person name="Tovar-Ramirez D."/>
        </authorList>
    </citation>
    <scope>NUCLEOTIDE SEQUENCE [LARGE SCALE GENOMIC DNA]</scope>
    <source>
        <strain evidence="2">Araruama</strain>
    </source>
</reference>
<proteinExistence type="predicted"/>
<sequence>MTYSLKGLPQKSIHDMDHDCSHEIVRYYEQGQIVRQEKDTNKDNKPDQITLFKDSKISQHQKDTNFDDQFDDISTFIHGKINKREKDTNTDGSMDAFYFYDNNERIKEIREDTKFTGTIDRKNIIKMARSRPYMMIIIQTTFLKPSVTTKMEK</sequence>
<dbReference type="AlphaFoldDB" id="A0A1V1P4S8"/>
<organism evidence="1 2">
    <name type="scientific">Candidatus Magnetoglobus multicellularis str. Araruama</name>
    <dbReference type="NCBI Taxonomy" id="890399"/>
    <lineage>
        <taxon>Bacteria</taxon>
        <taxon>Pseudomonadati</taxon>
        <taxon>Thermodesulfobacteriota</taxon>
        <taxon>Desulfobacteria</taxon>
        <taxon>Desulfobacterales</taxon>
        <taxon>Desulfobacteraceae</taxon>
        <taxon>Candidatus Magnetoglobus</taxon>
    </lineage>
</organism>
<evidence type="ECO:0000313" key="1">
    <source>
        <dbReference type="EMBL" id="ETR69804.1"/>
    </source>
</evidence>
<dbReference type="EMBL" id="ATBP01000556">
    <property type="protein sequence ID" value="ETR69804.1"/>
    <property type="molecule type" value="Genomic_DNA"/>
</dbReference>
<dbReference type="Proteomes" id="UP000189670">
    <property type="component" value="Unassembled WGS sequence"/>
</dbReference>
<protein>
    <submittedName>
        <fullName evidence="1">Lipoprotein</fullName>
    </submittedName>
</protein>
<keyword evidence="1" id="KW-0449">Lipoprotein</keyword>